<feature type="region of interest" description="Disordered" evidence="1">
    <location>
        <begin position="1"/>
        <end position="24"/>
    </location>
</feature>
<sequence length="708" mass="75716">IGQGHGANDDDDGGEIVFPTSQASSHFPLEPVSAAVLCSRETKRRDAAVARGRVRVGSREVDEEVLGGGFERGSVVGLSSESEQMGILISMQALAKTLCGNESESDGEGKEARVMVVTTQPPAAILPPLRDAIRTELVVRGTAEVDVVTRLRRCLGRVSISRVFDLEGLWEALGDLDIPPESPEPRVISSSPGVRAPPRERLEKDGDDDGAEGEKKDEAVAEDPVSVEVSADDAAISSRRHAAPGPELSQQPERIVLPELKPQPQPARSTKTEIADSDEDDDEDAISLPSSSSSLSPPPSTIRSPTPFVDAGSPERADEVEATGVEEDDLDNNAEETPEQVTEEPHEEGEEEEEKEEEPERRPPPGDEIPANAIPAVAAPEKGSPEDDDSKGPALPDIILITHFHSLMAALFTHRDRQSAHDSLQNLSSHLRYLSRNLQTSPLIILLNSTSSSKQSTTIKPANTQGGPPAPAPPNRGENGAGSSGKAVDPTLQSIFNPPALNITGYGYGGNQAASRRNKPTFGLVFSQLLDLHLLCTKIPRDKEDAERLYAAVPGGGSGENEVVRFVWALEVLLDESGVWEHGTGVGAGAEAGGRRRTPRKSREQRWGAIDVRGGRVVDAFEAVERKKIGEIRVVGGFGGPRVEDERQNSHGHTVGPGSIAADEEFIMPFGPGILVDSGDSTLLSYATAKTRLLYMVNQSKSTMDLRI</sequence>
<feature type="region of interest" description="Disordered" evidence="1">
    <location>
        <begin position="174"/>
        <end position="394"/>
    </location>
</feature>
<dbReference type="EMBL" id="JARH01000912">
    <property type="protein sequence ID" value="EXF75353.1"/>
    <property type="molecule type" value="Genomic_DNA"/>
</dbReference>
<dbReference type="STRING" id="1445577.A0A010RSU8"/>
<feature type="compositionally biased region" description="Acidic residues" evidence="1">
    <location>
        <begin position="275"/>
        <end position="285"/>
    </location>
</feature>
<feature type="compositionally biased region" description="Low complexity" evidence="1">
    <location>
        <begin position="286"/>
        <end position="307"/>
    </location>
</feature>
<feature type="compositionally biased region" description="Low complexity" evidence="1">
    <location>
        <begin position="451"/>
        <end position="467"/>
    </location>
</feature>
<dbReference type="eggNOG" id="ENOG502SGEW">
    <property type="taxonomic scope" value="Eukaryota"/>
</dbReference>
<dbReference type="AlphaFoldDB" id="A0A010RSU8"/>
<feature type="compositionally biased region" description="Low complexity" evidence="1">
    <location>
        <begin position="368"/>
        <end position="380"/>
    </location>
</feature>
<comment type="caution">
    <text evidence="2">The sequence shown here is derived from an EMBL/GenBank/DDBJ whole genome shotgun (WGS) entry which is preliminary data.</text>
</comment>
<evidence type="ECO:0000313" key="2">
    <source>
        <dbReference type="EMBL" id="EXF75353.1"/>
    </source>
</evidence>
<reference evidence="2 3" key="1">
    <citation type="submission" date="2014-02" db="EMBL/GenBank/DDBJ databases">
        <title>The genome sequence of Colletotrichum fioriniae PJ7.</title>
        <authorList>
            <person name="Baroncelli R."/>
            <person name="Thon M.R."/>
        </authorList>
    </citation>
    <scope>NUCLEOTIDE SEQUENCE [LARGE SCALE GENOMIC DNA]</scope>
    <source>
        <strain evidence="2 3">PJ7</strain>
    </source>
</reference>
<evidence type="ECO:0008006" key="4">
    <source>
        <dbReference type="Google" id="ProtNLM"/>
    </source>
</evidence>
<feature type="region of interest" description="Disordered" evidence="1">
    <location>
        <begin position="451"/>
        <end position="488"/>
    </location>
</feature>
<proteinExistence type="predicted"/>
<dbReference type="Proteomes" id="UP000020467">
    <property type="component" value="Unassembled WGS sequence"/>
</dbReference>
<gene>
    <name evidence="2" type="ORF">CFIO01_02940</name>
</gene>
<feature type="non-terminal residue" evidence="2">
    <location>
        <position position="1"/>
    </location>
</feature>
<name>A0A010RSU8_9PEZI</name>
<dbReference type="KEGG" id="cfj:CFIO01_02940"/>
<feature type="region of interest" description="Disordered" evidence="1">
    <location>
        <begin position="585"/>
        <end position="604"/>
    </location>
</feature>
<evidence type="ECO:0000313" key="3">
    <source>
        <dbReference type="Proteomes" id="UP000020467"/>
    </source>
</evidence>
<dbReference type="InterPro" id="IPR027417">
    <property type="entry name" value="P-loop_NTPase"/>
</dbReference>
<dbReference type="HOGENOM" id="CLU_029865_0_0_1"/>
<feature type="compositionally biased region" description="Acidic residues" evidence="1">
    <location>
        <begin position="320"/>
        <end position="357"/>
    </location>
</feature>
<evidence type="ECO:0000256" key="1">
    <source>
        <dbReference type="SAM" id="MobiDB-lite"/>
    </source>
</evidence>
<protein>
    <recommendedName>
        <fullName evidence="4">Fasciclin domain-containing protein</fullName>
    </recommendedName>
</protein>
<organism evidence="2 3">
    <name type="scientific">Colletotrichum fioriniae PJ7</name>
    <dbReference type="NCBI Taxonomy" id="1445577"/>
    <lineage>
        <taxon>Eukaryota</taxon>
        <taxon>Fungi</taxon>
        <taxon>Dikarya</taxon>
        <taxon>Ascomycota</taxon>
        <taxon>Pezizomycotina</taxon>
        <taxon>Sordariomycetes</taxon>
        <taxon>Hypocreomycetidae</taxon>
        <taxon>Glomerellales</taxon>
        <taxon>Glomerellaceae</taxon>
        <taxon>Colletotrichum</taxon>
        <taxon>Colletotrichum acutatum species complex</taxon>
    </lineage>
</organism>
<keyword evidence="3" id="KW-1185">Reference proteome</keyword>
<dbReference type="Gene3D" id="3.40.50.300">
    <property type="entry name" value="P-loop containing nucleotide triphosphate hydrolases"/>
    <property type="match status" value="1"/>
</dbReference>
<dbReference type="OrthoDB" id="336321at2759"/>
<accession>A0A010RSU8</accession>